<proteinExistence type="predicted"/>
<protein>
    <recommendedName>
        <fullName evidence="3">Alcohol dehydrogenase-like C-terminal domain-containing protein</fullName>
    </recommendedName>
</protein>
<dbReference type="EMBL" id="MU001784">
    <property type="protein sequence ID" value="KAF2798441.1"/>
    <property type="molecule type" value="Genomic_DNA"/>
</dbReference>
<evidence type="ECO:0000313" key="2">
    <source>
        <dbReference type="Proteomes" id="UP000799757"/>
    </source>
</evidence>
<dbReference type="AlphaFoldDB" id="A0A6A6XPH6"/>
<name>A0A6A6XPH6_9PLEO</name>
<organism evidence="1 2">
    <name type="scientific">Melanomma pulvis-pyrius CBS 109.77</name>
    <dbReference type="NCBI Taxonomy" id="1314802"/>
    <lineage>
        <taxon>Eukaryota</taxon>
        <taxon>Fungi</taxon>
        <taxon>Dikarya</taxon>
        <taxon>Ascomycota</taxon>
        <taxon>Pezizomycotina</taxon>
        <taxon>Dothideomycetes</taxon>
        <taxon>Pleosporomycetidae</taxon>
        <taxon>Pleosporales</taxon>
        <taxon>Melanommataceae</taxon>
        <taxon>Melanomma</taxon>
    </lineage>
</organism>
<accession>A0A6A6XPH6</accession>
<dbReference type="Gene3D" id="3.40.50.720">
    <property type="entry name" value="NAD(P)-binding Rossmann-like Domain"/>
    <property type="match status" value="1"/>
</dbReference>
<gene>
    <name evidence="1" type="ORF">K505DRAFT_333457</name>
</gene>
<evidence type="ECO:0000313" key="1">
    <source>
        <dbReference type="EMBL" id="KAF2798441.1"/>
    </source>
</evidence>
<sequence>MMVLQSLPTPSMESSPCYTKVALGFPRLGPKNQRLSTYPGIRLLIVGNCGKFGVQLAKLFVIGKIVVVGGDETQLMKWGATHILDRHGGHDTVLKRIRGIMGNPVIHAYKTVNPPADQTLGINALTSTKKVKISMPHLGLKSQRSEHYGERSWVRTRKCVWRSVCHAALSASF</sequence>
<reference evidence="1" key="1">
    <citation type="journal article" date="2020" name="Stud. Mycol.">
        <title>101 Dothideomycetes genomes: a test case for predicting lifestyles and emergence of pathogens.</title>
        <authorList>
            <person name="Haridas S."/>
            <person name="Albert R."/>
            <person name="Binder M."/>
            <person name="Bloem J."/>
            <person name="Labutti K."/>
            <person name="Salamov A."/>
            <person name="Andreopoulos B."/>
            <person name="Baker S."/>
            <person name="Barry K."/>
            <person name="Bills G."/>
            <person name="Bluhm B."/>
            <person name="Cannon C."/>
            <person name="Castanera R."/>
            <person name="Culley D."/>
            <person name="Daum C."/>
            <person name="Ezra D."/>
            <person name="Gonzalez J."/>
            <person name="Henrissat B."/>
            <person name="Kuo A."/>
            <person name="Liang C."/>
            <person name="Lipzen A."/>
            <person name="Lutzoni F."/>
            <person name="Magnuson J."/>
            <person name="Mondo S."/>
            <person name="Nolan M."/>
            <person name="Ohm R."/>
            <person name="Pangilinan J."/>
            <person name="Park H.-J."/>
            <person name="Ramirez L."/>
            <person name="Alfaro M."/>
            <person name="Sun H."/>
            <person name="Tritt A."/>
            <person name="Yoshinaga Y."/>
            <person name="Zwiers L.-H."/>
            <person name="Turgeon B."/>
            <person name="Goodwin S."/>
            <person name="Spatafora J."/>
            <person name="Crous P."/>
            <person name="Grigoriev I."/>
        </authorList>
    </citation>
    <scope>NUCLEOTIDE SEQUENCE</scope>
    <source>
        <strain evidence="1">CBS 109.77</strain>
    </source>
</reference>
<evidence type="ECO:0008006" key="3">
    <source>
        <dbReference type="Google" id="ProtNLM"/>
    </source>
</evidence>
<dbReference type="OrthoDB" id="9992527at2759"/>
<keyword evidence="2" id="KW-1185">Reference proteome</keyword>
<dbReference type="Proteomes" id="UP000799757">
    <property type="component" value="Unassembled WGS sequence"/>
</dbReference>